<evidence type="ECO:0000313" key="1">
    <source>
        <dbReference type="EMBL" id="GBL91945.1"/>
    </source>
</evidence>
<gene>
    <name evidence="1" type="ORF">AVEN_102523_1</name>
</gene>
<reference evidence="1 2" key="1">
    <citation type="journal article" date="2019" name="Sci. Rep.">
        <title>Orb-weaving spider Araneus ventricosus genome elucidates the spidroin gene catalogue.</title>
        <authorList>
            <person name="Kono N."/>
            <person name="Nakamura H."/>
            <person name="Ohtoshi R."/>
            <person name="Moran D.A.P."/>
            <person name="Shinohara A."/>
            <person name="Yoshida Y."/>
            <person name="Fujiwara M."/>
            <person name="Mori M."/>
            <person name="Tomita M."/>
            <person name="Arakawa K."/>
        </authorList>
    </citation>
    <scope>NUCLEOTIDE SEQUENCE [LARGE SCALE GENOMIC DNA]</scope>
</reference>
<protein>
    <submittedName>
        <fullName evidence="1">Uncharacterized protein</fullName>
    </submittedName>
</protein>
<comment type="caution">
    <text evidence="1">The sequence shown here is derived from an EMBL/GenBank/DDBJ whole genome shotgun (WGS) entry which is preliminary data.</text>
</comment>
<dbReference type="Proteomes" id="UP000499080">
    <property type="component" value="Unassembled WGS sequence"/>
</dbReference>
<dbReference type="AlphaFoldDB" id="A0A4Y2BKP5"/>
<sequence length="112" mass="12967">MTRGRTGCWKFFLVFFQAKHKCCPVSTKSPPRRQPVSCLFAQVSLLLQVLPRCSKVDLTKRKYPTSLYHAFLPHGNGSIHPVKRDPKPTYTMIELEKRVLFLFLKENSLLCD</sequence>
<name>A0A4Y2BKP5_ARAVE</name>
<dbReference type="EMBL" id="BGPR01000083">
    <property type="protein sequence ID" value="GBL91945.1"/>
    <property type="molecule type" value="Genomic_DNA"/>
</dbReference>
<organism evidence="1 2">
    <name type="scientific">Araneus ventricosus</name>
    <name type="common">Orbweaver spider</name>
    <name type="synonym">Epeira ventricosa</name>
    <dbReference type="NCBI Taxonomy" id="182803"/>
    <lineage>
        <taxon>Eukaryota</taxon>
        <taxon>Metazoa</taxon>
        <taxon>Ecdysozoa</taxon>
        <taxon>Arthropoda</taxon>
        <taxon>Chelicerata</taxon>
        <taxon>Arachnida</taxon>
        <taxon>Araneae</taxon>
        <taxon>Araneomorphae</taxon>
        <taxon>Entelegynae</taxon>
        <taxon>Araneoidea</taxon>
        <taxon>Araneidae</taxon>
        <taxon>Araneus</taxon>
    </lineage>
</organism>
<proteinExistence type="predicted"/>
<evidence type="ECO:0000313" key="2">
    <source>
        <dbReference type="Proteomes" id="UP000499080"/>
    </source>
</evidence>
<keyword evidence="2" id="KW-1185">Reference proteome</keyword>
<accession>A0A4Y2BKP5</accession>